<gene>
    <name evidence="1" type="ORF">FHS18_004130</name>
</gene>
<evidence type="ECO:0000313" key="1">
    <source>
        <dbReference type="EMBL" id="MBB3112052.1"/>
    </source>
</evidence>
<comment type="caution">
    <text evidence="1">The sequence shown here is derived from an EMBL/GenBank/DDBJ whole genome shotgun (WGS) entry which is preliminary data.</text>
</comment>
<reference evidence="1 2" key="1">
    <citation type="submission" date="2020-08" db="EMBL/GenBank/DDBJ databases">
        <title>Genomic Encyclopedia of Type Strains, Phase III (KMG-III): the genomes of soil and plant-associated and newly described type strains.</title>
        <authorList>
            <person name="Whitman W."/>
        </authorList>
    </citation>
    <scope>NUCLEOTIDE SEQUENCE [LARGE SCALE GENOMIC DNA]</scope>
    <source>
        <strain evidence="1 2">CECT 5862</strain>
    </source>
</reference>
<dbReference type="EMBL" id="JACHXK010000010">
    <property type="protein sequence ID" value="MBB3112052.1"/>
    <property type="molecule type" value="Genomic_DNA"/>
</dbReference>
<protein>
    <submittedName>
        <fullName evidence="1">Uncharacterized protein</fullName>
    </submittedName>
</protein>
<dbReference type="Pfam" id="PF18934">
    <property type="entry name" value="DUF5682"/>
    <property type="match status" value="1"/>
</dbReference>
<proteinExistence type="predicted"/>
<sequence>MERLPRERDEEAGIGMASTVQCMPGDERLISGGEGHVHLFGVRHLSPAGAYHLRTLLDQVKPSVVLVEGPSDATEWISQLSAKGVVPPVALMAYTESLPVRTLLYPFASYSPEYEAFRWAAANGADAAFIDLPSDISVTLYEYRKQALLERQESEQADEVLQAAREEAFESKRQYYTRQHQLYEQIAQLAGEQNYESYWERHFEHDGKMEGYRHEITELSWQMRRLLEDDERKADPIESAVNEVRESYMRLEISRRLAAGIPPEKIVVVTGAHHVSGLDGSLAPMTEQELAKLPRTPTKRTLMPYSYYKLSSQSGYGAGNPAPAYFELMWDCLQDGALDNLPSLYLSHIAQRLREQGTYRSTASVIEGVRLAQTLASLRGSNQPILEDLRDAAVVTLGYGERSVVAEAMVRTEIGTSIGFLPEGISQTPIQDDLNRQLKRLKLTKYKSAVATDLELDLRENRRVKTKELAYQDLERSILLHRLELLGVSFASRRTLRSDAPAWSEHWVLQWTPEAEIQLIESTLKGETIEWAAAYAIRERLAGCADVAEAAKLVRLSCDCGLTACMEEARAALQRLSVDGQQFTALAQAAFELSALVHYGSLRRTDTEVLVPLLQQLFFRAALLLVDAAGCSDDAATQMLSAIHQLHTVSQDQHERIDDEVWQRQLWELASRDDRNARLSGYAFAIMLERHAVTEEACEQEVSRRLSPGIPADLGAGWFEGLSLRNRYALLSRPSLWRQLDSYIQSLEPEQFRRSLVFLRRSFGAFEPREKAAVAELLGDLWGASASMEAEALQEPLTDDEQTAIAALDDFDFGDF</sequence>
<evidence type="ECO:0000313" key="2">
    <source>
        <dbReference type="Proteomes" id="UP000570361"/>
    </source>
</evidence>
<dbReference type="AlphaFoldDB" id="A0A7W5B0J5"/>
<organism evidence="1 2">
    <name type="scientific">Paenibacillus phyllosphaerae</name>
    <dbReference type="NCBI Taxonomy" id="274593"/>
    <lineage>
        <taxon>Bacteria</taxon>
        <taxon>Bacillati</taxon>
        <taxon>Bacillota</taxon>
        <taxon>Bacilli</taxon>
        <taxon>Bacillales</taxon>
        <taxon>Paenibacillaceae</taxon>
        <taxon>Paenibacillus</taxon>
    </lineage>
</organism>
<dbReference type="Proteomes" id="UP000570361">
    <property type="component" value="Unassembled WGS sequence"/>
</dbReference>
<accession>A0A7W5B0J5</accession>
<keyword evidence="2" id="KW-1185">Reference proteome</keyword>
<name>A0A7W5B0J5_9BACL</name>
<dbReference type="InterPro" id="IPR043737">
    <property type="entry name" value="DUF5682"/>
</dbReference>